<dbReference type="SUPFAM" id="SSF53756">
    <property type="entry name" value="UDP-Glycosyltransferase/glycogen phosphorylase"/>
    <property type="match status" value="1"/>
</dbReference>
<gene>
    <name evidence="3" type="ORF">Q0590_26150</name>
</gene>
<keyword evidence="4" id="KW-1185">Reference proteome</keyword>
<dbReference type="EMBL" id="JAUKPO010000022">
    <property type="protein sequence ID" value="MDO1449788.1"/>
    <property type="molecule type" value="Genomic_DNA"/>
</dbReference>
<dbReference type="Pfam" id="PF13439">
    <property type="entry name" value="Glyco_transf_4"/>
    <property type="match status" value="1"/>
</dbReference>
<keyword evidence="3" id="KW-0808">Transferase</keyword>
<dbReference type="EC" id="2.4.-.-" evidence="3"/>
<dbReference type="GO" id="GO:0016757">
    <property type="term" value="F:glycosyltransferase activity"/>
    <property type="evidence" value="ECO:0007669"/>
    <property type="project" value="UniProtKB-KW"/>
</dbReference>
<dbReference type="Gene3D" id="3.40.50.2000">
    <property type="entry name" value="Glycogen Phosphorylase B"/>
    <property type="match status" value="2"/>
</dbReference>
<dbReference type="InterPro" id="IPR028098">
    <property type="entry name" value="Glyco_trans_4-like_N"/>
</dbReference>
<dbReference type="PANTHER" id="PTHR12526">
    <property type="entry name" value="GLYCOSYLTRANSFERASE"/>
    <property type="match status" value="1"/>
</dbReference>
<dbReference type="RefSeq" id="WP_302040591.1">
    <property type="nucleotide sequence ID" value="NZ_JAUKPO010000022.1"/>
</dbReference>
<name>A0ABT8RF45_9BACT</name>
<dbReference type="PANTHER" id="PTHR12526:SF627">
    <property type="entry name" value="D-RHAMNOSYLTRANSFERASE WBPZ"/>
    <property type="match status" value="1"/>
</dbReference>
<feature type="domain" description="Glycosyltransferase subfamily 4-like N-terminal" evidence="2">
    <location>
        <begin position="15"/>
        <end position="165"/>
    </location>
</feature>
<protein>
    <submittedName>
        <fullName evidence="3">Glycosyltransferase family 4 protein</fullName>
        <ecNumber evidence="3">2.4.-.-</ecNumber>
    </submittedName>
</protein>
<dbReference type="CDD" id="cd03801">
    <property type="entry name" value="GT4_PimA-like"/>
    <property type="match status" value="1"/>
</dbReference>
<dbReference type="Proteomes" id="UP001168528">
    <property type="component" value="Unassembled WGS sequence"/>
</dbReference>
<comment type="caution">
    <text evidence="3">The sequence shown here is derived from an EMBL/GenBank/DDBJ whole genome shotgun (WGS) entry which is preliminary data.</text>
</comment>
<evidence type="ECO:0000313" key="4">
    <source>
        <dbReference type="Proteomes" id="UP001168528"/>
    </source>
</evidence>
<proteinExistence type="predicted"/>
<feature type="domain" description="Glycosyl transferase family 1" evidence="1">
    <location>
        <begin position="181"/>
        <end position="329"/>
    </location>
</feature>
<dbReference type="Pfam" id="PF00534">
    <property type="entry name" value="Glycos_transf_1"/>
    <property type="match status" value="1"/>
</dbReference>
<keyword evidence="3" id="KW-0328">Glycosyltransferase</keyword>
<reference evidence="3" key="1">
    <citation type="submission" date="2023-07" db="EMBL/GenBank/DDBJ databases">
        <title>The genome sequence of Rhodocytophaga aerolata KACC 12507.</title>
        <authorList>
            <person name="Zhang X."/>
        </authorList>
    </citation>
    <scope>NUCLEOTIDE SEQUENCE</scope>
    <source>
        <strain evidence="3">KACC 12507</strain>
    </source>
</reference>
<dbReference type="InterPro" id="IPR001296">
    <property type="entry name" value="Glyco_trans_1"/>
</dbReference>
<evidence type="ECO:0000259" key="1">
    <source>
        <dbReference type="Pfam" id="PF00534"/>
    </source>
</evidence>
<evidence type="ECO:0000313" key="3">
    <source>
        <dbReference type="EMBL" id="MDO1449788.1"/>
    </source>
</evidence>
<evidence type="ECO:0000259" key="2">
    <source>
        <dbReference type="Pfam" id="PF13439"/>
    </source>
</evidence>
<organism evidence="3 4">
    <name type="scientific">Rhodocytophaga aerolata</name>
    <dbReference type="NCBI Taxonomy" id="455078"/>
    <lineage>
        <taxon>Bacteria</taxon>
        <taxon>Pseudomonadati</taxon>
        <taxon>Bacteroidota</taxon>
        <taxon>Cytophagia</taxon>
        <taxon>Cytophagales</taxon>
        <taxon>Rhodocytophagaceae</taxon>
        <taxon>Rhodocytophaga</taxon>
    </lineage>
</organism>
<sequence>MQTLFLYLSAFKGMGGIEKFNRAFMKALHEEIVTLEGNAEVLSCYDDLADPAYIPHSQFSGYGGNRSLFTLHALIKAEKADLIILGHINLAIVGLLIKLLFPSKKVFLIAHGIEVWTIHSYIKKALITRVDKILAVSEFTANKILEGNPYINEEKISVFYNTLDPFFLPPLDFVKPVYLKNRYGLSDKSKVILTVARLVNTEQYKGYDKVIQVMPQVLQAVPEAVYLLCGKYDSEEKARIGKLIHDNKLDGKVIMPGFIANEELIDHYLLADVFVMPSKKEGFGIVFIEAMACGAEVIAGNQDGSTEALLHGKLGRLIDPDNEFEIQLALINSLYFNNTNKRSLQQEVLLHFGFAAYKRRLRQILKNKTINKESISSMRN</sequence>
<accession>A0ABT8RF45</accession>